<organism evidence="2 3">
    <name type="scientific">Stephanodiscus triporus</name>
    <dbReference type="NCBI Taxonomy" id="2934178"/>
    <lineage>
        <taxon>Eukaryota</taxon>
        <taxon>Sar</taxon>
        <taxon>Stramenopiles</taxon>
        <taxon>Ochrophyta</taxon>
        <taxon>Bacillariophyta</taxon>
        <taxon>Coscinodiscophyceae</taxon>
        <taxon>Thalassiosirophycidae</taxon>
        <taxon>Stephanodiscales</taxon>
        <taxon>Stephanodiscaceae</taxon>
        <taxon>Stephanodiscus</taxon>
    </lineage>
</organism>
<feature type="region of interest" description="Disordered" evidence="1">
    <location>
        <begin position="122"/>
        <end position="143"/>
    </location>
</feature>
<dbReference type="PANTHER" id="PTHR35711">
    <property type="entry name" value="EXPRESSED PROTEIN"/>
    <property type="match status" value="1"/>
</dbReference>
<feature type="compositionally biased region" description="Acidic residues" evidence="1">
    <location>
        <begin position="246"/>
        <end position="255"/>
    </location>
</feature>
<dbReference type="EMBL" id="JALLAZ020001005">
    <property type="protein sequence ID" value="KAL3782682.1"/>
    <property type="molecule type" value="Genomic_DNA"/>
</dbReference>
<evidence type="ECO:0000256" key="1">
    <source>
        <dbReference type="SAM" id="MobiDB-lite"/>
    </source>
</evidence>
<feature type="region of interest" description="Disordered" evidence="1">
    <location>
        <begin position="209"/>
        <end position="264"/>
    </location>
</feature>
<feature type="region of interest" description="Disordered" evidence="1">
    <location>
        <begin position="298"/>
        <end position="340"/>
    </location>
</feature>
<feature type="compositionally biased region" description="Acidic residues" evidence="1">
    <location>
        <begin position="662"/>
        <end position="680"/>
    </location>
</feature>
<feature type="compositionally biased region" description="Acidic residues" evidence="1">
    <location>
        <begin position="701"/>
        <end position="722"/>
    </location>
</feature>
<proteinExistence type="predicted"/>
<feature type="region of interest" description="Disordered" evidence="1">
    <location>
        <begin position="37"/>
        <end position="105"/>
    </location>
</feature>
<feature type="compositionally biased region" description="Acidic residues" evidence="1">
    <location>
        <begin position="54"/>
        <end position="64"/>
    </location>
</feature>
<feature type="compositionally biased region" description="Basic and acidic residues" evidence="1">
    <location>
        <begin position="642"/>
        <end position="661"/>
    </location>
</feature>
<name>A0ABD3P3U6_9STRA</name>
<keyword evidence="3" id="KW-1185">Reference proteome</keyword>
<feature type="compositionally biased region" description="Polar residues" evidence="1">
    <location>
        <begin position="74"/>
        <end position="88"/>
    </location>
</feature>
<gene>
    <name evidence="2" type="ORF">ACHAW5_001363</name>
</gene>
<dbReference type="Proteomes" id="UP001530315">
    <property type="component" value="Unassembled WGS sequence"/>
</dbReference>
<dbReference type="PANTHER" id="PTHR35711:SF1">
    <property type="entry name" value="ECTODERMAL, ISOFORM F"/>
    <property type="match status" value="1"/>
</dbReference>
<protein>
    <submittedName>
        <fullName evidence="2">Uncharacterized protein</fullName>
    </submittedName>
</protein>
<evidence type="ECO:0000313" key="2">
    <source>
        <dbReference type="EMBL" id="KAL3782682.1"/>
    </source>
</evidence>
<feature type="region of interest" description="Disordered" evidence="1">
    <location>
        <begin position="635"/>
        <end position="746"/>
    </location>
</feature>
<reference evidence="2 3" key="1">
    <citation type="submission" date="2024-10" db="EMBL/GenBank/DDBJ databases">
        <title>Updated reference genomes for cyclostephanoid diatoms.</title>
        <authorList>
            <person name="Roberts W.R."/>
            <person name="Alverson A.J."/>
        </authorList>
    </citation>
    <scope>NUCLEOTIDE SEQUENCE [LARGE SCALE GENOMIC DNA]</scope>
    <source>
        <strain evidence="2 3">AJA276-08</strain>
    </source>
</reference>
<dbReference type="AlphaFoldDB" id="A0ABD3P3U6"/>
<evidence type="ECO:0000313" key="3">
    <source>
        <dbReference type="Proteomes" id="UP001530315"/>
    </source>
</evidence>
<comment type="caution">
    <text evidence="2">The sequence shown here is derived from an EMBL/GenBank/DDBJ whole genome shotgun (WGS) entry which is preliminary data.</text>
</comment>
<accession>A0ABD3P3U6</accession>
<feature type="compositionally biased region" description="Low complexity" evidence="1">
    <location>
        <begin position="310"/>
        <end position="321"/>
    </location>
</feature>
<feature type="region of interest" description="Disordered" evidence="1">
    <location>
        <begin position="405"/>
        <end position="442"/>
    </location>
</feature>
<feature type="compositionally biased region" description="Gly residues" evidence="1">
    <location>
        <begin position="235"/>
        <end position="245"/>
    </location>
</feature>
<feature type="compositionally biased region" description="Pro residues" evidence="1">
    <location>
        <begin position="216"/>
        <end position="225"/>
    </location>
</feature>
<feature type="compositionally biased region" description="Basic and acidic residues" evidence="1">
    <location>
        <begin position="723"/>
        <end position="735"/>
    </location>
</feature>
<sequence>MASLLLRTDPWIESTFLYASSFDPETFQEHHDVDDDVVVGRVGRGGREGGGGAGEEEEEEEEGRTEDTVPPGLLSSQRRWRASSSLDANDQVVPPPPAHPPSRRGKFVQVICSGGDADYYCRRTRGSRPDDDDDDDSPLPLPPHLVVHDGEYSAIAFLSPEACAALMMRDVDGGTSALAMPPRRSLIGVSRYTVSTVLRCCTRPPAAAATAAAATPPTPPPPPSLPSSADRGVDGEGGGEGGGGEGGEEEEEDDLDKTLPLPEDAQAEIDDAARRREIRAGLESHHRILSSLLFTDVPDHRRSSRRSSSRRSSAAAAAPSHPARRPPPASSSSSVARPHHRQLIPTELQRQLLMQVPDSRLCMCLYLQGPIANVGAENGGMIGDPVDVHCSVKLRRALMAHVRLYGGGGVDGGDDDDFDGRRDDGRPVPGRGEEEEEEEEEGYSHSVLIRRLEAVHCYYFWLDRRGRWMNNRTFGNDDDDAPSGENITPEWPWESRLIVDDLDRSSPPPFDERDNNSVVVVVVDPGEGGDRRTDAAAAIEGGGGGGGEGGAVMRENEHNIDDGASREVANVDAHEGGDPEAIGGRIGTDEPTAATAAAAARSRPRKYHGDVNELFLDFQDIDDVLGLDDLDFASASAAPPPENRDDAIRTHLEIDAARAADEDSGASAEDDDEDGNESDDLGGKEIDEGDDGPTFVGIDDMIVDDEDDSDEDEKGEGGDSDDDRISSRKIMDHARRERRMINQAEI</sequence>